<sequence length="171" mass="18562">MGTLPVLTDDCSQCAGLCCIAYPFDDPDYFATSKAADTACKNLGSCFECTIHDDLNAKGFPGCVSYSCAGAGQRVIQEFFEGETWQDYPALRPEMTHGLRVLRPIHEALMLLDQAQGLPVPQALLDEGKMLMQALCPDDPTGICDFETLEVQGALAQVPTYLRGLGTYLDI</sequence>
<reference evidence="2" key="1">
    <citation type="submission" date="2024-04" db="EMBL/GenBank/DDBJ databases">
        <title>Phylogenomic analyses of a clade within the roseobacter group suggest taxonomic reassignments of species of the genera Aestuariivita, Citreicella, Loktanella, Nautella, Pelagibaca, Ruegeria, Thalassobius, Thiobacimonas and Tropicibacter, and the proposal o.</title>
        <authorList>
            <person name="Jeon C.O."/>
        </authorList>
    </citation>
    <scope>NUCLEOTIDE SEQUENCE [LARGE SCALE GENOMIC DNA]</scope>
    <source>
        <strain evidence="2">BS5-3</strain>
    </source>
</reference>
<proteinExistence type="predicted"/>
<name>A0ABZ2UZV6_9RHOB</name>
<dbReference type="Proteomes" id="UP001440612">
    <property type="component" value="Chromosome"/>
</dbReference>
<organism evidence="1 2">
    <name type="scientific">Yoonia phaeophyticola</name>
    <dbReference type="NCBI Taxonomy" id="3137369"/>
    <lineage>
        <taxon>Bacteria</taxon>
        <taxon>Pseudomonadati</taxon>
        <taxon>Pseudomonadota</taxon>
        <taxon>Alphaproteobacteria</taxon>
        <taxon>Rhodobacterales</taxon>
        <taxon>Paracoccaceae</taxon>
        <taxon>Yoonia</taxon>
    </lineage>
</organism>
<evidence type="ECO:0000313" key="2">
    <source>
        <dbReference type="Proteomes" id="UP001440612"/>
    </source>
</evidence>
<evidence type="ECO:0000313" key="1">
    <source>
        <dbReference type="EMBL" id="WZC47720.1"/>
    </source>
</evidence>
<dbReference type="RefSeq" id="WP_341365840.1">
    <property type="nucleotide sequence ID" value="NZ_CP150951.2"/>
</dbReference>
<accession>A0ABZ2UZV6</accession>
<dbReference type="EMBL" id="CP150951">
    <property type="protein sequence ID" value="WZC47720.1"/>
    <property type="molecule type" value="Genomic_DNA"/>
</dbReference>
<protein>
    <recommendedName>
        <fullName evidence="3">Oxetanocin A resistance protein</fullName>
    </recommendedName>
</protein>
<keyword evidence="2" id="KW-1185">Reference proteome</keyword>
<evidence type="ECO:0008006" key="3">
    <source>
        <dbReference type="Google" id="ProtNLM"/>
    </source>
</evidence>
<gene>
    <name evidence="1" type="ORF">AABB29_12465</name>
</gene>